<dbReference type="RefSeq" id="WP_077564167.1">
    <property type="nucleotide sequence ID" value="NZ_CP016378.1"/>
</dbReference>
<dbReference type="STRING" id="238.BBD35_02925"/>
<dbReference type="EMBL" id="MPOG01000001">
    <property type="protein sequence ID" value="OOH97910.1"/>
    <property type="molecule type" value="Genomic_DNA"/>
</dbReference>
<organism evidence="1 2">
    <name type="scientific">Elizabethkingia meningoseptica</name>
    <name type="common">Chryseobacterium meningosepticum</name>
    <dbReference type="NCBI Taxonomy" id="238"/>
    <lineage>
        <taxon>Bacteria</taxon>
        <taxon>Pseudomonadati</taxon>
        <taxon>Bacteroidota</taxon>
        <taxon>Flavobacteriia</taxon>
        <taxon>Flavobacteriales</taxon>
        <taxon>Weeksellaceae</taxon>
        <taxon>Elizabethkingia</taxon>
    </lineage>
</organism>
<sequence length="74" mass="8765">MRLISKDDHARNLRKLRKKYEEADPVIIQEKVQELNNIYLDYLNTCNELKNLIFAYRREIEIAAGSANKKKSKV</sequence>
<dbReference type="OrthoDB" id="1450336at2"/>
<dbReference type="Proteomes" id="UP000188947">
    <property type="component" value="Unassembled WGS sequence"/>
</dbReference>
<proteinExistence type="predicted"/>
<protein>
    <submittedName>
        <fullName evidence="1">Uncharacterized protein</fullName>
    </submittedName>
</protein>
<gene>
    <name evidence="1" type="ORF">BMF97_01185</name>
</gene>
<accession>A0A1T3F4T0</accession>
<comment type="caution">
    <text evidence="1">The sequence shown here is derived from an EMBL/GenBank/DDBJ whole genome shotgun (WGS) entry which is preliminary data.</text>
</comment>
<dbReference type="AlphaFoldDB" id="A0A1T3F4T0"/>
<keyword evidence="2" id="KW-1185">Reference proteome</keyword>
<name>A0A1T3F4T0_ELIME</name>
<evidence type="ECO:0000313" key="2">
    <source>
        <dbReference type="Proteomes" id="UP000188947"/>
    </source>
</evidence>
<evidence type="ECO:0000313" key="1">
    <source>
        <dbReference type="EMBL" id="OOH97910.1"/>
    </source>
</evidence>
<reference evidence="1 2" key="1">
    <citation type="submission" date="2016-11" db="EMBL/GenBank/DDBJ databases">
        <title>Genome sequence and comparative genomic analysis of clinical strain Elizabethkingia meningoseptica 61421 PRCM.</title>
        <authorList>
            <person name="Wang M."/>
            <person name="Hu S."/>
            <person name="Cao L."/>
            <person name="Jiang T."/>
            <person name="Zhou Y."/>
            <person name="Ming D."/>
        </authorList>
    </citation>
    <scope>NUCLEOTIDE SEQUENCE [LARGE SCALE GENOMIC DNA]</scope>
    <source>
        <strain evidence="1 2">61421 PRCM</strain>
    </source>
</reference>